<keyword evidence="1 4" id="KW-0479">Metal-binding</keyword>
<dbReference type="PANTHER" id="PTHR19288">
    <property type="entry name" value="4-NITROPHENYLPHOSPHATASE-RELATED"/>
    <property type="match status" value="1"/>
</dbReference>
<keyword evidence="1 4" id="KW-0460">Magnesium</keyword>
<dbReference type="SUPFAM" id="SSF56784">
    <property type="entry name" value="HAD-like"/>
    <property type="match status" value="1"/>
</dbReference>
<sequence>MNESQALHQARSRPKAILFDLDGTLYRGDEPVPGADKLIAGLVARGIACWYITNNSTRTPAQVAEHLHRMNIPAVPEQVITSAEGAAAYAKQHYGRADAFVLGEHGLQEAMSEAGFRLAEEGPAQVVVQGLDRTLTYDRMTRAVHHLLSGAVYLLTNPDLRLPVADGVLPGAGSIAAALQAASGVQPTVIGKPSSILMNFALERAGVAPEDAWVVGDNPNTDIAAGLAVGCQTVLVLTGLCTEADWRSRCEAAGAMPDKVCRDPQELSSWIEQIDSQLEHESKG</sequence>
<dbReference type="NCBIfam" id="TIGR01460">
    <property type="entry name" value="HAD-SF-IIA"/>
    <property type="match status" value="1"/>
</dbReference>
<dbReference type="Proteomes" id="UP000574133">
    <property type="component" value="Unassembled WGS sequence"/>
</dbReference>
<comment type="cofactor">
    <cofactor evidence="4">
        <name>Mg(2+)</name>
        <dbReference type="ChEBI" id="CHEBI:18420"/>
    </cofactor>
    <text evidence="4">Divalent metal ions. Mg(2+) is the most effective.</text>
</comment>
<dbReference type="GO" id="GO:0046872">
    <property type="term" value="F:metal ion binding"/>
    <property type="evidence" value="ECO:0007669"/>
    <property type="project" value="UniProtKB-KW"/>
</dbReference>
<gene>
    <name evidence="5" type="ORF">H4Q31_02530</name>
</gene>
<dbReference type="AlphaFoldDB" id="A0A841TAZ5"/>
<evidence type="ECO:0000313" key="5">
    <source>
        <dbReference type="EMBL" id="MBB6676197.1"/>
    </source>
</evidence>
<proteinExistence type="inferred from homology"/>
<dbReference type="PIRSF" id="PIRSF000915">
    <property type="entry name" value="PGP-type_phosphatase"/>
    <property type="match status" value="1"/>
</dbReference>
<evidence type="ECO:0000313" key="6">
    <source>
        <dbReference type="Proteomes" id="UP000574133"/>
    </source>
</evidence>
<protein>
    <recommendedName>
        <fullName evidence="1">Acid sugar phosphatase</fullName>
        <ecNumber evidence="1">3.1.3.-</ecNumber>
    </recommendedName>
</protein>
<dbReference type="InterPro" id="IPR023214">
    <property type="entry name" value="HAD_sf"/>
</dbReference>
<dbReference type="InterPro" id="IPR036412">
    <property type="entry name" value="HAD-like_sf"/>
</dbReference>
<reference evidence="5 6" key="1">
    <citation type="submission" date="2020-08" db="EMBL/GenBank/DDBJ databases">
        <title>Cohnella phylogeny.</title>
        <authorList>
            <person name="Dunlap C."/>
        </authorList>
    </citation>
    <scope>NUCLEOTIDE SEQUENCE [LARGE SCALE GENOMIC DNA]</scope>
    <source>
        <strain evidence="5 6">DSM 103658</strain>
    </source>
</reference>
<evidence type="ECO:0000256" key="1">
    <source>
        <dbReference type="PIRNR" id="PIRNR000915"/>
    </source>
</evidence>
<dbReference type="PANTHER" id="PTHR19288:SF95">
    <property type="entry name" value="D-GLYCEROL 3-PHOSPHATE PHOSPHATASE"/>
    <property type="match status" value="1"/>
</dbReference>
<feature type="binding site" evidence="4">
    <location>
        <position position="20"/>
    </location>
    <ligand>
        <name>Mg(2+)</name>
        <dbReference type="ChEBI" id="CHEBI:18420"/>
    </ligand>
</feature>
<organism evidence="5 6">
    <name type="scientific">Cohnella lubricantis</name>
    <dbReference type="NCBI Taxonomy" id="2163172"/>
    <lineage>
        <taxon>Bacteria</taxon>
        <taxon>Bacillati</taxon>
        <taxon>Bacillota</taxon>
        <taxon>Bacilli</taxon>
        <taxon>Bacillales</taxon>
        <taxon>Paenibacillaceae</taxon>
        <taxon>Cohnella</taxon>
    </lineage>
</organism>
<name>A0A841TAZ5_9BACL</name>
<comment type="caution">
    <text evidence="5">The sequence shown here is derived from an EMBL/GenBank/DDBJ whole genome shotgun (WGS) entry which is preliminary data.</text>
</comment>
<feature type="active site" description="Proton donor" evidence="2">
    <location>
        <position position="22"/>
    </location>
</feature>
<comment type="function">
    <text evidence="1">Catalyzes the dephosphorylation of 2-6 carbon acid sugars in vitro.</text>
</comment>
<keyword evidence="5" id="KW-0378">Hydrolase</keyword>
<feature type="binding site" evidence="4">
    <location>
        <position position="217"/>
    </location>
    <ligand>
        <name>Mg(2+)</name>
        <dbReference type="ChEBI" id="CHEBI:18420"/>
    </ligand>
</feature>
<dbReference type="GO" id="GO:0016791">
    <property type="term" value="F:phosphatase activity"/>
    <property type="evidence" value="ECO:0007669"/>
    <property type="project" value="TreeGrafter"/>
</dbReference>
<dbReference type="RefSeq" id="WP_185177492.1">
    <property type="nucleotide sequence ID" value="NZ_CBCSEP010000011.1"/>
</dbReference>
<dbReference type="GO" id="GO:0005737">
    <property type="term" value="C:cytoplasm"/>
    <property type="evidence" value="ECO:0007669"/>
    <property type="project" value="TreeGrafter"/>
</dbReference>
<dbReference type="Pfam" id="PF13242">
    <property type="entry name" value="Hydrolase_like"/>
    <property type="match status" value="1"/>
</dbReference>
<dbReference type="EMBL" id="JACJVN010000012">
    <property type="protein sequence ID" value="MBB6676197.1"/>
    <property type="molecule type" value="Genomic_DNA"/>
</dbReference>
<dbReference type="InterPro" id="IPR006357">
    <property type="entry name" value="HAD-SF_hydro_IIA"/>
</dbReference>
<feature type="binding site" evidence="4">
    <location>
        <position position="22"/>
    </location>
    <ligand>
        <name>Mg(2+)</name>
        <dbReference type="ChEBI" id="CHEBI:18420"/>
    </ligand>
</feature>
<feature type="active site" description="Nucleophile" evidence="2">
    <location>
        <position position="20"/>
    </location>
</feature>
<keyword evidence="6" id="KW-1185">Reference proteome</keyword>
<accession>A0A841TAZ5</accession>
<evidence type="ECO:0000256" key="3">
    <source>
        <dbReference type="PIRSR" id="PIRSR000915-2"/>
    </source>
</evidence>
<dbReference type="Gene3D" id="3.40.50.1000">
    <property type="entry name" value="HAD superfamily/HAD-like"/>
    <property type="match status" value="2"/>
</dbReference>
<evidence type="ECO:0000256" key="2">
    <source>
        <dbReference type="PIRSR" id="PIRSR000915-1"/>
    </source>
</evidence>
<evidence type="ECO:0000256" key="4">
    <source>
        <dbReference type="PIRSR" id="PIRSR000915-3"/>
    </source>
</evidence>
<comment type="similarity">
    <text evidence="1">Belongs to the HAD-like hydrolase superfamily. NagD family.</text>
</comment>
<dbReference type="Pfam" id="PF13344">
    <property type="entry name" value="Hydrolase_6"/>
    <property type="match status" value="1"/>
</dbReference>
<feature type="binding site" evidence="3">
    <location>
        <position position="192"/>
    </location>
    <ligand>
        <name>substrate</name>
    </ligand>
</feature>
<dbReference type="EC" id="3.1.3.-" evidence="1"/>